<feature type="compositionally biased region" description="Polar residues" evidence="2">
    <location>
        <begin position="570"/>
        <end position="582"/>
    </location>
</feature>
<dbReference type="PANTHER" id="PTHR23159:SF31">
    <property type="entry name" value="CENTROSOME-ASSOCIATED PROTEIN CEP250 ISOFORM X1"/>
    <property type="match status" value="1"/>
</dbReference>
<sequence>MTQPPQVQETQPSVSDPSQRIRELIDEVARKDNALQQYRELFETMGNDYEVVRRRGERVQLEFETLTAKQEDQQQELIALKAKNAMLESRVKQSDEDWERRTRQLRQELAAAIEERDTLAKEREREWQQTRILRTQSEEQRRQQEMIELEWKSKLEETRRETEAKVRAALREREDLLRVREMELQRGSTQVENRFADLTAETQRLQDANNTLSLRVSELQRSLQRQENITQRLESALSAEQQQKMQLEESMALERQTHKQRLAQVEDSYRVQLQDMERLCEQLRQEQERQQKDAARTEREFKQTAQRAKEAWLQQQQQLELTIESLRGDISRERIRLDKSDEERQRTEALLQRTRRELEAAQQQEESLQETNAGLHKIVAKRDATQMRLESEITRLIAAVAERERETERWRCIVDRMEWQSRLETQRGIENTRALPAALSPPPTPPPPLPPPLQTHTSPATTTTITGTTGIASTTGTIETTTTTAVPQTKAMGSTTPLAGTTGMRRQSLRQPVSWSTPNQQHLNVESIECTPSGSSPLIIQRNNDPSQAEDEQSEILRSLVQEVLQEYIPQNGSSNTTTNASAIDPRTSTSRRRTVSSHLPQRSEETRNNVRPIDDSPLDGIPAPSPINHTKPLQVNNRRKQTRTREMDAGYKSVLRQTPYSTTSADTSLLQSAAPLFPSTANNTSLDSSSISQSRRRFAKSHTQSEGSVFGGVDVPVSSPSEVEPSRDNGTPATAATATTKTKTTTSMIERYAHERDATEKQMMQALRGLDKRQKQLLSTVVNGEGSIMEQFPIPGMKDKKKEKK</sequence>
<dbReference type="EMBL" id="NBCO01000032">
    <property type="protein sequence ID" value="ORC85856.1"/>
    <property type="molecule type" value="Genomic_DNA"/>
</dbReference>
<feature type="region of interest" description="Disordered" evidence="2">
    <location>
        <begin position="570"/>
        <end position="650"/>
    </location>
</feature>
<feature type="region of interest" description="Disordered" evidence="2">
    <location>
        <begin position="678"/>
        <end position="744"/>
    </location>
</feature>
<feature type="region of interest" description="Disordered" evidence="2">
    <location>
        <begin position="435"/>
        <end position="457"/>
    </location>
</feature>
<evidence type="ECO:0000313" key="3">
    <source>
        <dbReference type="EMBL" id="ORC85856.1"/>
    </source>
</evidence>
<evidence type="ECO:0000256" key="1">
    <source>
        <dbReference type="SAM" id="Coils"/>
    </source>
</evidence>
<comment type="caution">
    <text evidence="3">The sequence shown here is derived from an EMBL/GenBank/DDBJ whole genome shotgun (WGS) entry which is preliminary data.</text>
</comment>
<name>A0A1X0NMB2_9TRYP</name>
<dbReference type="AlphaFoldDB" id="A0A1X0NMB2"/>
<keyword evidence="1" id="KW-0175">Coiled coil</keyword>
<feature type="compositionally biased region" description="Low complexity" evidence="2">
    <location>
        <begin position="708"/>
        <end position="724"/>
    </location>
</feature>
<protein>
    <submittedName>
        <fullName evidence="3">Uncharacterized protein</fullName>
    </submittedName>
</protein>
<feature type="compositionally biased region" description="Polar residues" evidence="2">
    <location>
        <begin position="1"/>
        <end position="18"/>
    </location>
</feature>
<feature type="coiled-coil region" evidence="1">
    <location>
        <begin position="209"/>
        <end position="378"/>
    </location>
</feature>
<feature type="region of interest" description="Disordered" evidence="2">
    <location>
        <begin position="534"/>
        <end position="554"/>
    </location>
</feature>
<feature type="coiled-coil region" evidence="1">
    <location>
        <begin position="21"/>
        <end position="122"/>
    </location>
</feature>
<proteinExistence type="predicted"/>
<feature type="compositionally biased region" description="Basic and acidic residues" evidence="2">
    <location>
        <begin position="602"/>
        <end position="615"/>
    </location>
</feature>
<keyword evidence="4" id="KW-1185">Reference proteome</keyword>
<feature type="compositionally biased region" description="Polar residues" evidence="2">
    <location>
        <begin position="628"/>
        <end position="637"/>
    </location>
</feature>
<gene>
    <name evidence="3" type="ORF">TM35_000321710</name>
</gene>
<reference evidence="3 4" key="1">
    <citation type="submission" date="2017-03" db="EMBL/GenBank/DDBJ databases">
        <title>An alternative strategy for trypanosome survival in the mammalian bloodstream revealed through genome and transcriptome analysis of the ubiquitous bovine parasite Trypanosoma (Megatrypanum) theileri.</title>
        <authorList>
            <person name="Kelly S."/>
            <person name="Ivens A."/>
            <person name="Mott A."/>
            <person name="O'Neill E."/>
            <person name="Emms D."/>
            <person name="Macleod O."/>
            <person name="Voorheis P."/>
            <person name="Matthews J."/>
            <person name="Matthews K."/>
            <person name="Carrington M."/>
        </authorList>
    </citation>
    <scope>NUCLEOTIDE SEQUENCE [LARGE SCALE GENOMIC DNA]</scope>
    <source>
        <strain evidence="3">Edinburgh</strain>
    </source>
</reference>
<dbReference type="GeneID" id="39988578"/>
<evidence type="ECO:0000313" key="4">
    <source>
        <dbReference type="Proteomes" id="UP000192257"/>
    </source>
</evidence>
<feature type="compositionally biased region" description="Low complexity" evidence="2">
    <location>
        <begin position="734"/>
        <end position="744"/>
    </location>
</feature>
<dbReference type="Proteomes" id="UP000192257">
    <property type="component" value="Unassembled WGS sequence"/>
</dbReference>
<dbReference type="OrthoDB" id="250870at2759"/>
<dbReference type="RefSeq" id="XP_028879922.1">
    <property type="nucleotide sequence ID" value="XM_029028798.1"/>
</dbReference>
<feature type="compositionally biased region" description="Pro residues" evidence="2">
    <location>
        <begin position="439"/>
        <end position="453"/>
    </location>
</feature>
<evidence type="ECO:0000256" key="2">
    <source>
        <dbReference type="SAM" id="MobiDB-lite"/>
    </source>
</evidence>
<accession>A0A1X0NMB2</accession>
<feature type="compositionally biased region" description="Polar residues" evidence="2">
    <location>
        <begin position="534"/>
        <end position="547"/>
    </location>
</feature>
<feature type="region of interest" description="Disordered" evidence="2">
    <location>
        <begin position="1"/>
        <end position="20"/>
    </location>
</feature>
<dbReference type="PANTHER" id="PTHR23159">
    <property type="entry name" value="CENTROSOMAL PROTEIN 2"/>
    <property type="match status" value="1"/>
</dbReference>
<dbReference type="STRING" id="67003.A0A1X0NMB2"/>
<dbReference type="VEuPathDB" id="TriTrypDB:TM35_000321710"/>
<feature type="coiled-coil region" evidence="1">
    <location>
        <begin position="152"/>
        <end position="179"/>
    </location>
</feature>
<organism evidence="3 4">
    <name type="scientific">Trypanosoma theileri</name>
    <dbReference type="NCBI Taxonomy" id="67003"/>
    <lineage>
        <taxon>Eukaryota</taxon>
        <taxon>Discoba</taxon>
        <taxon>Euglenozoa</taxon>
        <taxon>Kinetoplastea</taxon>
        <taxon>Metakinetoplastina</taxon>
        <taxon>Trypanosomatida</taxon>
        <taxon>Trypanosomatidae</taxon>
        <taxon>Trypanosoma</taxon>
    </lineage>
</organism>